<evidence type="ECO:0000256" key="1">
    <source>
        <dbReference type="ARBA" id="ARBA00004114"/>
    </source>
</evidence>
<feature type="compositionally biased region" description="Low complexity" evidence="6">
    <location>
        <begin position="937"/>
        <end position="948"/>
    </location>
</feature>
<dbReference type="SUPFAM" id="SSF48371">
    <property type="entry name" value="ARM repeat"/>
    <property type="match status" value="1"/>
</dbReference>
<dbReference type="Gene3D" id="1.25.10.10">
    <property type="entry name" value="Leucine-rich Repeat Variant"/>
    <property type="match status" value="1"/>
</dbReference>
<dbReference type="PANTHER" id="PTHR14881">
    <property type="entry name" value="LISH DOMAIN-CONTAINING PROTEIN ARMC9"/>
    <property type="match status" value="1"/>
</dbReference>
<organism evidence="9 10">
    <name type="scientific">Orchesella dallaii</name>
    <dbReference type="NCBI Taxonomy" id="48710"/>
    <lineage>
        <taxon>Eukaryota</taxon>
        <taxon>Metazoa</taxon>
        <taxon>Ecdysozoa</taxon>
        <taxon>Arthropoda</taxon>
        <taxon>Hexapoda</taxon>
        <taxon>Collembola</taxon>
        <taxon>Entomobryomorpha</taxon>
        <taxon>Entomobryoidea</taxon>
        <taxon>Orchesellidae</taxon>
        <taxon>Orchesellinae</taxon>
        <taxon>Orchesella</taxon>
    </lineage>
</organism>
<dbReference type="InterPro" id="IPR040369">
    <property type="entry name" value="ARMC9"/>
</dbReference>
<feature type="domain" description="LisH" evidence="7">
    <location>
        <begin position="607"/>
        <end position="709"/>
    </location>
</feature>
<dbReference type="InterPro" id="IPR011989">
    <property type="entry name" value="ARM-like"/>
</dbReference>
<dbReference type="InterPro" id="IPR056327">
    <property type="entry name" value="ARMC9_CTLH-like_dom"/>
</dbReference>
<evidence type="ECO:0000313" key="10">
    <source>
        <dbReference type="Proteomes" id="UP001642540"/>
    </source>
</evidence>
<feature type="region of interest" description="Disordered" evidence="6">
    <location>
        <begin position="223"/>
        <end position="267"/>
    </location>
</feature>
<dbReference type="Pfam" id="PF23138">
    <property type="entry name" value="CTLH_Armc9"/>
    <property type="match status" value="1"/>
</dbReference>
<evidence type="ECO:0000256" key="6">
    <source>
        <dbReference type="SAM" id="MobiDB-lite"/>
    </source>
</evidence>
<feature type="region of interest" description="Disordered" evidence="6">
    <location>
        <begin position="910"/>
        <end position="959"/>
    </location>
</feature>
<gene>
    <name evidence="9" type="ORF">ODALV1_LOCUS8006</name>
</gene>
<dbReference type="PROSITE" id="PS50896">
    <property type="entry name" value="LISH"/>
    <property type="match status" value="1"/>
</dbReference>
<sequence length="1018" mass="114224">MDSEQSYIQPIPCKNREVYSELNTLVFEYLEVNGLEQALHTFTKECHAKNLPCPRLGPGVRDVKAAFTHYDGEHLLKSFDEGELETFLKLWKQFQNHIQVTSEDMKKLEVYLRVHFAIYPKATNQSEAKQNQAMQSLKGFFEEHSATLSSDATILPLFALPFVPDPRPHPIFKDLFHESWTSKLRAQLETTVNKYFELLQENITTHCKLASVVSKHIKASGFQTGRSPMGSAGKRSTSSVRPPANTRGSTPPNQTKTGSTTKIGDGTKSVSKLSAESLAIYHQERFFQLMGVYRKTRKVLRGVKESYGKLLRVTAELIKSLETSVANNEPVKVDLVLPQCFTIFPEIFTNTEIPGSQPNLEHFKKIAKSSYLYEDPPDSDVSLMFLGILDIGPDTLDYEKIKIDLMSDTVNQTVKLCIMQALRWMVTKTSSDSRNQVMKSFLEHDILGITSKKTDLRHKLFSCMLSPNPTYMKESLSRFVNALACLCGGRNYLTSTDYAIDILIKSLSTFKSQEESFICHMVIATLQKLSLRKAMRLTMIEQGVIPWIVKYIKTELDRDFIRDEVSQIAMECARDSNIELTKPQSVVTGSSNIGNNSNASRSDFYGDSFNNYLMEYAWALLMNLCLHDESIPSAQSVDYDFLHCIVMMLTNKSSLEFIPYVISTLFSLLRNPEMFEKAKAMKLNQKLAPLVVQQKGEIATHLRHMLNQLYGNEGADRLLETSGETDYDDTDFPDPEEAESELELYESWMGNQNEAKLLTGDDLLIREYLVNKEAFTRPSSPPSENENQRKPLTPAQGNSSNPVDDPGKVGGLLLRPTTPTRSVSKSSRSTNLTSFSRPTTPGNRLVSKTRQETLMKNNNLQKGESGQPANSSKGSGQPVNQLKATEGQNKKHVGQPNQNVLLQSESSLNPLVHPEPYQKPRHQQSQPQPLLVPTMKNNSTINNTTPTSQAGQPNELHEDSTVSVYKTNNTINNSITNCFNEGNGGDLGSTEAENFGQQNHLPTILMQKNDAAENSQPQ</sequence>
<dbReference type="InterPro" id="IPR016024">
    <property type="entry name" value="ARM-type_fold"/>
</dbReference>
<feature type="domain" description="ARMC9 CTLH-like" evidence="8">
    <location>
        <begin position="73"/>
        <end position="197"/>
    </location>
</feature>
<name>A0ABP1Q6V2_9HEXA</name>
<feature type="compositionally biased region" description="Polar residues" evidence="6">
    <location>
        <begin position="817"/>
        <end position="881"/>
    </location>
</feature>
<comment type="subcellular location">
    <subcellularLocation>
        <location evidence="2">Cytoplasm</location>
        <location evidence="2">Cytoskeleton</location>
        <location evidence="2">Cilium basal body</location>
    </subcellularLocation>
    <subcellularLocation>
        <location evidence="1">Cytoplasm</location>
        <location evidence="1">Cytoskeleton</location>
        <location evidence="1">Microtubule organizing center</location>
        <location evidence="1">Centrosome</location>
        <location evidence="1">Centriole</location>
    </subcellularLocation>
</comment>
<feature type="compositionally biased region" description="Polar residues" evidence="6">
    <location>
        <begin position="234"/>
        <end position="267"/>
    </location>
</feature>
<evidence type="ECO:0000256" key="4">
    <source>
        <dbReference type="ARBA" id="ARBA00022794"/>
    </source>
</evidence>
<feature type="region of interest" description="Disordered" evidence="6">
    <location>
        <begin position="775"/>
        <end position="881"/>
    </location>
</feature>
<evidence type="ECO:0000256" key="2">
    <source>
        <dbReference type="ARBA" id="ARBA00004120"/>
    </source>
</evidence>
<dbReference type="InterPro" id="IPR006594">
    <property type="entry name" value="LisH"/>
</dbReference>
<reference evidence="9 10" key="1">
    <citation type="submission" date="2024-08" db="EMBL/GenBank/DDBJ databases">
        <authorList>
            <person name="Cucini C."/>
            <person name="Frati F."/>
        </authorList>
    </citation>
    <scope>NUCLEOTIDE SEQUENCE [LARGE SCALE GENOMIC DNA]</scope>
</reference>
<keyword evidence="5" id="KW-0966">Cell projection</keyword>
<dbReference type="InterPro" id="IPR048959">
    <property type="entry name" value="ARMC9_ARM_dom"/>
</dbReference>
<dbReference type="PANTHER" id="PTHR14881:SF4">
    <property type="entry name" value="LISH DOMAIN-CONTAINING PROTEIN ARMC9"/>
    <property type="match status" value="1"/>
</dbReference>
<proteinExistence type="predicted"/>
<evidence type="ECO:0000313" key="9">
    <source>
        <dbReference type="EMBL" id="CAL8091711.1"/>
    </source>
</evidence>
<dbReference type="SMART" id="SM00667">
    <property type="entry name" value="LisH"/>
    <property type="match status" value="1"/>
</dbReference>
<dbReference type="Proteomes" id="UP001642540">
    <property type="component" value="Unassembled WGS sequence"/>
</dbReference>
<dbReference type="Pfam" id="PF21050">
    <property type="entry name" value="ARMC9_ARM"/>
    <property type="match status" value="1"/>
</dbReference>
<evidence type="ECO:0000256" key="3">
    <source>
        <dbReference type="ARBA" id="ARBA00021146"/>
    </source>
</evidence>
<protein>
    <recommendedName>
        <fullName evidence="3">LisH domain-containing protein ARMC9</fullName>
    </recommendedName>
</protein>
<evidence type="ECO:0000259" key="7">
    <source>
        <dbReference type="Pfam" id="PF21050"/>
    </source>
</evidence>
<evidence type="ECO:0000256" key="5">
    <source>
        <dbReference type="ARBA" id="ARBA00023273"/>
    </source>
</evidence>
<accession>A0ABP1Q6V2</accession>
<comment type="caution">
    <text evidence="9">The sequence shown here is derived from an EMBL/GenBank/DDBJ whole genome shotgun (WGS) entry which is preliminary data.</text>
</comment>
<evidence type="ECO:0000259" key="8">
    <source>
        <dbReference type="Pfam" id="PF23138"/>
    </source>
</evidence>
<dbReference type="EMBL" id="CAXLJM020000024">
    <property type="protein sequence ID" value="CAL8091711.1"/>
    <property type="molecule type" value="Genomic_DNA"/>
</dbReference>
<keyword evidence="10" id="KW-1185">Reference proteome</keyword>
<keyword evidence="4" id="KW-0970">Cilium biogenesis/degradation</keyword>